<dbReference type="Pfam" id="PF10824">
    <property type="entry name" value="T7SS_ESX_EspC"/>
    <property type="match status" value="1"/>
</dbReference>
<dbReference type="Proteomes" id="UP000182915">
    <property type="component" value="Chromosome I"/>
</dbReference>
<dbReference type="GO" id="GO:0009306">
    <property type="term" value="P:protein secretion"/>
    <property type="evidence" value="ECO:0007669"/>
    <property type="project" value="InterPro"/>
</dbReference>
<dbReference type="InterPro" id="IPR022536">
    <property type="entry name" value="EspC"/>
</dbReference>
<sequence>MCAGRRAGWLKIHLMAATLRVDPSKLREVAATQTEVGSFVSSMGTGTQLATAAAAVTELQSAAACQLAAEVLDKTAAVVGKELATHAERLTSAAERYTSTDQALAQRLRSIAE</sequence>
<name>A0A1H6K0Q7_MYCRU</name>
<dbReference type="InterPro" id="IPR036689">
    <property type="entry name" value="ESAT-6-like_sf"/>
</dbReference>
<keyword evidence="2" id="KW-1185">Reference proteome</keyword>
<dbReference type="EMBL" id="LT629971">
    <property type="protein sequence ID" value="SEH65870.1"/>
    <property type="molecule type" value="Genomic_DNA"/>
</dbReference>
<gene>
    <name evidence="1" type="ORF">SAMN04489835_2553</name>
</gene>
<protein>
    <submittedName>
        <fullName evidence="1">Excreted virulence factor EspC, type VII ESX diderm</fullName>
    </submittedName>
</protein>
<dbReference type="SUPFAM" id="SSF140453">
    <property type="entry name" value="EsxAB dimer-like"/>
    <property type="match status" value="1"/>
</dbReference>
<evidence type="ECO:0000313" key="2">
    <source>
        <dbReference type="Proteomes" id="UP000182915"/>
    </source>
</evidence>
<accession>A0A1H6K0Q7</accession>
<reference evidence="2" key="1">
    <citation type="submission" date="2016-10" db="EMBL/GenBank/DDBJ databases">
        <authorList>
            <person name="Varghese N."/>
            <person name="Submissions S."/>
        </authorList>
    </citation>
    <scope>NUCLEOTIDE SEQUENCE [LARGE SCALE GENOMIC DNA]</scope>
    <source>
        <strain evidence="2">DSM 45405</strain>
    </source>
</reference>
<evidence type="ECO:0000313" key="1">
    <source>
        <dbReference type="EMBL" id="SEH65870.1"/>
    </source>
</evidence>
<dbReference type="AlphaFoldDB" id="A0A1H6K0Q7"/>
<proteinExistence type="predicted"/>
<dbReference type="STRING" id="370526.SAMN04489835_2553"/>
<organism evidence="1 2">
    <name type="scientific">Mycolicibacterium rutilum</name>
    <name type="common">Mycobacterium rutilum</name>
    <dbReference type="NCBI Taxonomy" id="370526"/>
    <lineage>
        <taxon>Bacteria</taxon>
        <taxon>Bacillati</taxon>
        <taxon>Actinomycetota</taxon>
        <taxon>Actinomycetes</taxon>
        <taxon>Mycobacteriales</taxon>
        <taxon>Mycobacteriaceae</taxon>
        <taxon>Mycolicibacterium</taxon>
    </lineage>
</organism>